<protein>
    <submittedName>
        <fullName evidence="3">2-methylcitrate dehydratase PrpD</fullName>
    </submittedName>
</protein>
<dbReference type="EMBL" id="JAASRO010000001">
    <property type="protein sequence ID" value="NIK61420.1"/>
    <property type="molecule type" value="Genomic_DNA"/>
</dbReference>
<dbReference type="InterPro" id="IPR005656">
    <property type="entry name" value="MmgE_PrpD"/>
</dbReference>
<dbReference type="SUPFAM" id="SSF103378">
    <property type="entry name" value="2-methylcitrate dehydratase PrpD"/>
    <property type="match status" value="1"/>
</dbReference>
<dbReference type="RefSeq" id="WP_167215912.1">
    <property type="nucleotide sequence ID" value="NZ_JAASRO010000001.1"/>
</dbReference>
<sequence>MTAAGTATITQRLSEHVVGLRFRDISPDAVAKTKDLLIHHIASALRGRSTTSGRQAIGIARELSPTGGQCTIIGQNFGANLLDAVLANSSLMASAGTADFLLPPGINPGVAAQPVAWAVGEITRSTGRELLAAVAIGYDVMAKLHGTVWTWDLDVPRPLKFVIEPFGAAATAARLLGLTVEQTVWALGHAGQAGMGVYEGSEYLSFMHPLAARNGIMAATLAKAGVPASSTIIEGRHGVHRTFFLEDVPDALYDGLATLGQEFEISRAQANRSATSVLNVIPVALAQQLVAEHQLSADHIASIQLTLPAERRSREKAYYSYSHRGPRYLLAIIVTGGQINVTRFDEAAGPDVLAMAAKISLRFEDGHSIYYARVDVNTTDGQRYSAEGDRHDQSPLSWEEQLGGAGADLLSGVKLRRLADQLRHLEDVDDISEVMACLRPGESAPTGGHTI</sequence>
<gene>
    <name evidence="3" type="ORF">BJY22_007137</name>
</gene>
<dbReference type="Pfam" id="PF03972">
    <property type="entry name" value="MmgE_PrpD_N"/>
    <property type="match status" value="1"/>
</dbReference>
<evidence type="ECO:0000259" key="2">
    <source>
        <dbReference type="Pfam" id="PF03972"/>
    </source>
</evidence>
<dbReference type="AlphaFoldDB" id="A0A7X5VHQ2"/>
<dbReference type="Gene3D" id="1.10.4100.10">
    <property type="entry name" value="2-methylcitrate dehydratase PrpD"/>
    <property type="match status" value="1"/>
</dbReference>
<dbReference type="InterPro" id="IPR036148">
    <property type="entry name" value="MmgE/PrpD_sf"/>
</dbReference>
<dbReference type="Proteomes" id="UP000555407">
    <property type="component" value="Unassembled WGS sequence"/>
</dbReference>
<organism evidence="3 4">
    <name type="scientific">Kribbella shirazensis</name>
    <dbReference type="NCBI Taxonomy" id="1105143"/>
    <lineage>
        <taxon>Bacteria</taxon>
        <taxon>Bacillati</taxon>
        <taxon>Actinomycetota</taxon>
        <taxon>Actinomycetes</taxon>
        <taxon>Propionibacteriales</taxon>
        <taxon>Kribbellaceae</taxon>
        <taxon>Kribbella</taxon>
    </lineage>
</organism>
<dbReference type="InterPro" id="IPR042183">
    <property type="entry name" value="MmgE/PrpD_sf_1"/>
</dbReference>
<accession>A0A7X5VHQ2</accession>
<evidence type="ECO:0000313" key="3">
    <source>
        <dbReference type="EMBL" id="NIK61420.1"/>
    </source>
</evidence>
<proteinExistence type="inferred from homology"/>
<comment type="similarity">
    <text evidence="1">Belongs to the PrpD family.</text>
</comment>
<dbReference type="PANTHER" id="PTHR16943">
    <property type="entry name" value="2-METHYLCITRATE DEHYDRATASE-RELATED"/>
    <property type="match status" value="1"/>
</dbReference>
<reference evidence="3 4" key="1">
    <citation type="submission" date="2020-03" db="EMBL/GenBank/DDBJ databases">
        <title>Sequencing the genomes of 1000 actinobacteria strains.</title>
        <authorList>
            <person name="Klenk H.-P."/>
        </authorList>
    </citation>
    <scope>NUCLEOTIDE SEQUENCE [LARGE SCALE GENOMIC DNA]</scope>
    <source>
        <strain evidence="3 4">DSM 45490</strain>
    </source>
</reference>
<keyword evidence="4" id="KW-1185">Reference proteome</keyword>
<evidence type="ECO:0000313" key="4">
    <source>
        <dbReference type="Proteomes" id="UP000555407"/>
    </source>
</evidence>
<dbReference type="PANTHER" id="PTHR16943:SF8">
    <property type="entry name" value="2-METHYLCITRATE DEHYDRATASE"/>
    <property type="match status" value="1"/>
</dbReference>
<feature type="domain" description="MmgE/PrpD N-terminal" evidence="2">
    <location>
        <begin position="11"/>
        <end position="246"/>
    </location>
</feature>
<dbReference type="GO" id="GO:0016829">
    <property type="term" value="F:lyase activity"/>
    <property type="evidence" value="ECO:0007669"/>
    <property type="project" value="InterPro"/>
</dbReference>
<name>A0A7X5VHQ2_9ACTN</name>
<dbReference type="InterPro" id="IPR045336">
    <property type="entry name" value="MmgE_PrpD_N"/>
</dbReference>
<comment type="caution">
    <text evidence="3">The sequence shown here is derived from an EMBL/GenBank/DDBJ whole genome shotgun (WGS) entry which is preliminary data.</text>
</comment>
<evidence type="ECO:0000256" key="1">
    <source>
        <dbReference type="ARBA" id="ARBA00006174"/>
    </source>
</evidence>